<gene>
    <name evidence="2" type="ORF">IEN85_06910</name>
</gene>
<evidence type="ECO:0000313" key="3">
    <source>
        <dbReference type="Proteomes" id="UP000622317"/>
    </source>
</evidence>
<protein>
    <recommendedName>
        <fullName evidence="4">Coiled coil domain-containing protein</fullName>
    </recommendedName>
</protein>
<keyword evidence="3" id="KW-1185">Reference proteome</keyword>
<evidence type="ECO:0000313" key="2">
    <source>
        <dbReference type="EMBL" id="MBD5779218.1"/>
    </source>
</evidence>
<evidence type="ECO:0008006" key="4">
    <source>
        <dbReference type="Google" id="ProtNLM"/>
    </source>
</evidence>
<name>A0A927IH04_9BACT</name>
<dbReference type="Proteomes" id="UP000622317">
    <property type="component" value="Unassembled WGS sequence"/>
</dbReference>
<comment type="caution">
    <text evidence="2">The sequence shown here is derived from an EMBL/GenBank/DDBJ whole genome shotgun (WGS) entry which is preliminary data.</text>
</comment>
<sequence length="109" mass="12059">MKAFSFEQKQAFSEAMSKQLVVIESEIQSLEAKMKNASDSVKAAGQPKLAELKERATSLKKQIAAIADATPTTWDGMKADSQKAYDALKHNVDESRQWLSDAIQPKNET</sequence>
<proteinExistence type="predicted"/>
<dbReference type="RefSeq" id="WP_191616353.1">
    <property type="nucleotide sequence ID" value="NZ_JACYFG010000007.1"/>
</dbReference>
<evidence type="ECO:0000256" key="1">
    <source>
        <dbReference type="SAM" id="Coils"/>
    </source>
</evidence>
<organism evidence="2 3">
    <name type="scientific">Pelagicoccus enzymogenes</name>
    <dbReference type="NCBI Taxonomy" id="2773457"/>
    <lineage>
        <taxon>Bacteria</taxon>
        <taxon>Pseudomonadati</taxon>
        <taxon>Verrucomicrobiota</taxon>
        <taxon>Opitutia</taxon>
        <taxon>Puniceicoccales</taxon>
        <taxon>Pelagicoccaceae</taxon>
        <taxon>Pelagicoccus</taxon>
    </lineage>
</organism>
<keyword evidence="1" id="KW-0175">Coiled coil</keyword>
<dbReference type="AlphaFoldDB" id="A0A927IH04"/>
<reference evidence="2" key="1">
    <citation type="submission" date="2020-09" db="EMBL/GenBank/DDBJ databases">
        <title>Pelagicoccus enzymogenes sp. nov. with an EPS production, isolated from marine sediment.</title>
        <authorList>
            <person name="Feng X."/>
        </authorList>
    </citation>
    <scope>NUCLEOTIDE SEQUENCE</scope>
    <source>
        <strain evidence="2">NFK12</strain>
    </source>
</reference>
<dbReference type="EMBL" id="JACYFG010000007">
    <property type="protein sequence ID" value="MBD5779218.1"/>
    <property type="molecule type" value="Genomic_DNA"/>
</dbReference>
<accession>A0A927IH04</accession>
<feature type="coiled-coil region" evidence="1">
    <location>
        <begin position="13"/>
        <end position="69"/>
    </location>
</feature>